<keyword evidence="7" id="KW-0378">Hydrolase</keyword>
<accession>A0A9P6T0Q5</accession>
<dbReference type="Pfam" id="PF00176">
    <property type="entry name" value="SNF2-rel_dom"/>
    <property type="match status" value="1"/>
</dbReference>
<evidence type="ECO:0000256" key="13">
    <source>
        <dbReference type="PROSITE-ProRule" id="PRU00175"/>
    </source>
</evidence>
<keyword evidence="10" id="KW-0067">ATP-binding</keyword>
<dbReference type="SMART" id="SM00487">
    <property type="entry name" value="DEXDc"/>
    <property type="match status" value="1"/>
</dbReference>
<comment type="subcellular location">
    <subcellularLocation>
        <location evidence="1">Nucleus</location>
    </subcellularLocation>
</comment>
<dbReference type="SMART" id="SM00910">
    <property type="entry name" value="HIRAN"/>
    <property type="match status" value="1"/>
</dbReference>
<evidence type="ECO:0000259" key="15">
    <source>
        <dbReference type="PROSITE" id="PS50089"/>
    </source>
</evidence>
<comment type="caution">
    <text evidence="18">The sequence shown here is derived from an EMBL/GenBank/DDBJ whole genome shotgun (WGS) entry which is preliminary data.</text>
</comment>
<dbReference type="Proteomes" id="UP000703661">
    <property type="component" value="Unassembled WGS sequence"/>
</dbReference>
<keyword evidence="11" id="KW-0234">DNA repair</keyword>
<dbReference type="InterPro" id="IPR001841">
    <property type="entry name" value="Znf_RING"/>
</dbReference>
<dbReference type="Gene3D" id="3.30.40.10">
    <property type="entry name" value="Zinc/RING finger domain, C3HC4 (zinc finger)"/>
    <property type="match status" value="1"/>
</dbReference>
<dbReference type="PROSITE" id="PS51194">
    <property type="entry name" value="HELICASE_CTER"/>
    <property type="match status" value="1"/>
</dbReference>
<proteinExistence type="inferred from homology"/>
<dbReference type="InterPro" id="IPR013083">
    <property type="entry name" value="Znf_RING/FYVE/PHD"/>
</dbReference>
<dbReference type="GO" id="GO:0005634">
    <property type="term" value="C:nucleus"/>
    <property type="evidence" value="ECO:0007669"/>
    <property type="project" value="UniProtKB-SubCell"/>
</dbReference>
<dbReference type="Pfam" id="PF13920">
    <property type="entry name" value="zf-C3HC4_3"/>
    <property type="match status" value="1"/>
</dbReference>
<dbReference type="Gene3D" id="3.40.50.300">
    <property type="entry name" value="P-loop containing nucleotide triphosphate hydrolases"/>
    <property type="match status" value="1"/>
</dbReference>
<dbReference type="PROSITE" id="PS51192">
    <property type="entry name" value="HELICASE_ATP_BIND_1"/>
    <property type="match status" value="1"/>
</dbReference>
<dbReference type="SUPFAM" id="SSF57850">
    <property type="entry name" value="RING/U-box"/>
    <property type="match status" value="1"/>
</dbReference>
<evidence type="ECO:0000256" key="7">
    <source>
        <dbReference type="ARBA" id="ARBA00022801"/>
    </source>
</evidence>
<evidence type="ECO:0000256" key="6">
    <source>
        <dbReference type="ARBA" id="ARBA00022771"/>
    </source>
</evidence>
<evidence type="ECO:0000256" key="9">
    <source>
        <dbReference type="ARBA" id="ARBA00022833"/>
    </source>
</evidence>
<dbReference type="AlphaFoldDB" id="A0A9P6T0Q5"/>
<dbReference type="PANTHER" id="PTHR45626:SF22">
    <property type="entry name" value="DNA REPAIR PROTEIN RAD5"/>
    <property type="match status" value="1"/>
</dbReference>
<dbReference type="SUPFAM" id="SSF52540">
    <property type="entry name" value="P-loop containing nucleoside triphosphate hydrolases"/>
    <property type="match status" value="2"/>
</dbReference>
<evidence type="ECO:0000256" key="14">
    <source>
        <dbReference type="SAM" id="MobiDB-lite"/>
    </source>
</evidence>
<feature type="compositionally biased region" description="Acidic residues" evidence="14">
    <location>
        <begin position="322"/>
        <end position="332"/>
    </location>
</feature>
<feature type="domain" description="Helicase C-terminal" evidence="17">
    <location>
        <begin position="938"/>
        <end position="1093"/>
    </location>
</feature>
<feature type="region of interest" description="Disordered" evidence="14">
    <location>
        <begin position="308"/>
        <end position="335"/>
    </location>
</feature>
<reference evidence="18" key="1">
    <citation type="journal article" date="2020" name="Fungal Divers.">
        <title>Resolving the Mortierellaceae phylogeny through synthesis of multi-gene phylogenetics and phylogenomics.</title>
        <authorList>
            <person name="Vandepol N."/>
            <person name="Liber J."/>
            <person name="Desiro A."/>
            <person name="Na H."/>
            <person name="Kennedy M."/>
            <person name="Barry K."/>
            <person name="Grigoriev I.V."/>
            <person name="Miller A.N."/>
            <person name="O'Donnell K."/>
            <person name="Stajich J.E."/>
            <person name="Bonito G."/>
        </authorList>
    </citation>
    <scope>NUCLEOTIDE SEQUENCE</scope>
    <source>
        <strain evidence="18">NRRL 2769</strain>
    </source>
</reference>
<dbReference type="CDD" id="cd18008">
    <property type="entry name" value="DEXDc_SHPRH-like"/>
    <property type="match status" value="1"/>
</dbReference>
<dbReference type="GO" id="GO:0003676">
    <property type="term" value="F:nucleic acid binding"/>
    <property type="evidence" value="ECO:0007669"/>
    <property type="project" value="InterPro"/>
</dbReference>
<dbReference type="InterPro" id="IPR014001">
    <property type="entry name" value="Helicase_ATP-bd"/>
</dbReference>
<dbReference type="PROSITE" id="PS50089">
    <property type="entry name" value="ZF_RING_2"/>
    <property type="match status" value="1"/>
</dbReference>
<protein>
    <submittedName>
        <fullName evidence="18">DNA helicase rad5</fullName>
    </submittedName>
</protein>
<evidence type="ECO:0000259" key="16">
    <source>
        <dbReference type="PROSITE" id="PS51192"/>
    </source>
</evidence>
<dbReference type="CDD" id="cd18793">
    <property type="entry name" value="SF2_C_SNF"/>
    <property type="match status" value="1"/>
</dbReference>
<dbReference type="InterPro" id="IPR000330">
    <property type="entry name" value="SNF2_N"/>
</dbReference>
<evidence type="ECO:0000256" key="3">
    <source>
        <dbReference type="ARBA" id="ARBA00022723"/>
    </source>
</evidence>
<evidence type="ECO:0000313" key="18">
    <source>
        <dbReference type="EMBL" id="KAG0016617.1"/>
    </source>
</evidence>
<dbReference type="SMART" id="SM00184">
    <property type="entry name" value="RING"/>
    <property type="match status" value="1"/>
</dbReference>
<dbReference type="Gene3D" id="3.40.50.10810">
    <property type="entry name" value="Tandem AAA-ATPase domain"/>
    <property type="match status" value="1"/>
</dbReference>
<dbReference type="GO" id="GO:0005524">
    <property type="term" value="F:ATP binding"/>
    <property type="evidence" value="ECO:0007669"/>
    <property type="project" value="UniProtKB-KW"/>
</dbReference>
<keyword evidence="3" id="KW-0479">Metal-binding</keyword>
<evidence type="ECO:0000256" key="1">
    <source>
        <dbReference type="ARBA" id="ARBA00004123"/>
    </source>
</evidence>
<dbReference type="InterPro" id="IPR049730">
    <property type="entry name" value="SNF2/RAD54-like_C"/>
</dbReference>
<feature type="domain" description="Helicase ATP-binding" evidence="16">
    <location>
        <begin position="430"/>
        <end position="647"/>
    </location>
</feature>
<sequence>MAAARNVPEHLSALSDILGPDVDIAILEKLHVISDGDLNRAINQFYEGTYKNATIPTTSRPSVTTAKSSAPAVQTTLFPVSTTNTAISSNGHDRFVSGGSTVSGKRKFHDTFFPKYLGEITIIAYALGGMVKIEAGEQVLFERTKPNPQFQIGRKKKGSSSGSATTGWGGKALKENNVVRFTKKNGFEIGRLQVDTARWVSKLMDYGIAEFQGTIILTPPQLKTGAEIVLTMRCYLTAMAFSSLGPNQKLMPKSKSGSATFVNESLETEDELDLKYRKYAVNAMFRSLALTPIATNSKVGPRDQEIELFSSTPEAPSIAANGEDDEKEEEPEVSDKELDVLYEKAQQHGRDFLPMDPPDSMTYTLKPYQKKALAWMYHRESSDSSGEHTTLHPLWEEYEFKKEDGYELKSDEPKRYYLNPYSSEMSLEFPTSDQQCRGGILADEMGLGKTIEILSLVHSNQMDKSGLDTPEEAFSRLSTSNSTHRRPSPTTLIVCPMSLLSQWRDEAVNSSDGSLKVEVYYGGSRDWTDDALTQRGAPDVLITSYGTVLSEYSSLVGGQGPDKTSGSNLASLDDVKSQGNWRKGSPIFNVEFHRVVLDEAHQIKSRMTKTAKACYAINSVRRWVVTGTPIQNKLEDLFSLVHFLRAEPWSNFSFWRTFISIPFESKDKDKALKVITSVLEPLVLRRTKATKDENGNPIVMLPERIIEIEYLHFSEQENDIYQALFKDGKTKFNHYCRAGTVLKHYASIFQLLMRMRQVCDHPLLVVGRSKPTDSFEGSLDLKDGPIQLEELMARFSSDGDQSEPTFGASVLHNLMSNTGEIPECPVCFEDMADGVLMPCMHAACRSCVLDYLQLRDNKGEEGECPICRQGPITENDLIEYTTSGAIESKQEPLDNERTDVVAGNVLGFEGAKPTEENANGGGNRVVQIRRNNFKSSAKLDALMHCLIQTRKTEPSTKSVVFSQFTGMLDLIEAILQRDGFLFLRLDGTHSQASREKTLEAFKTPDHPATVILISLRAGGVGLNLTAASRVYMMDPWWNYAIEAQAIDRVHRIGQTKPVLVKRFIIQDSVEEKILSIQNRKNALASGLGMTKLEAQGARMDDLQEIFS</sequence>
<keyword evidence="19" id="KW-1185">Reference proteome</keyword>
<keyword evidence="4" id="KW-0547">Nucleotide-binding</keyword>
<dbReference type="InterPro" id="IPR050628">
    <property type="entry name" value="SNF2_RAD54_helicase_TF"/>
</dbReference>
<dbReference type="PANTHER" id="PTHR45626">
    <property type="entry name" value="TRANSCRIPTION TERMINATION FACTOR 2-RELATED"/>
    <property type="match status" value="1"/>
</dbReference>
<name>A0A9P6T0Q5_9FUNG</name>
<evidence type="ECO:0000256" key="4">
    <source>
        <dbReference type="ARBA" id="ARBA00022741"/>
    </source>
</evidence>
<keyword evidence="9" id="KW-0862">Zinc</keyword>
<evidence type="ECO:0000313" key="19">
    <source>
        <dbReference type="Proteomes" id="UP000703661"/>
    </source>
</evidence>
<feature type="domain" description="RING-type" evidence="15">
    <location>
        <begin position="824"/>
        <end position="868"/>
    </location>
</feature>
<dbReference type="GO" id="GO:0006281">
    <property type="term" value="P:DNA repair"/>
    <property type="evidence" value="ECO:0007669"/>
    <property type="project" value="UniProtKB-KW"/>
</dbReference>
<feature type="region of interest" description="Disordered" evidence="14">
    <location>
        <begin position="146"/>
        <end position="169"/>
    </location>
</feature>
<keyword evidence="6 13" id="KW-0863">Zinc-finger</keyword>
<dbReference type="Pfam" id="PF00271">
    <property type="entry name" value="Helicase_C"/>
    <property type="match status" value="1"/>
</dbReference>
<evidence type="ECO:0000259" key="17">
    <source>
        <dbReference type="PROSITE" id="PS51194"/>
    </source>
</evidence>
<evidence type="ECO:0000256" key="8">
    <source>
        <dbReference type="ARBA" id="ARBA00022806"/>
    </source>
</evidence>
<dbReference type="InterPro" id="IPR027417">
    <property type="entry name" value="P-loop_NTPase"/>
</dbReference>
<evidence type="ECO:0000256" key="10">
    <source>
        <dbReference type="ARBA" id="ARBA00022840"/>
    </source>
</evidence>
<organism evidence="18 19">
    <name type="scientific">Entomortierella chlamydospora</name>
    <dbReference type="NCBI Taxonomy" id="101097"/>
    <lineage>
        <taxon>Eukaryota</taxon>
        <taxon>Fungi</taxon>
        <taxon>Fungi incertae sedis</taxon>
        <taxon>Mucoromycota</taxon>
        <taxon>Mortierellomycotina</taxon>
        <taxon>Mortierellomycetes</taxon>
        <taxon>Mortierellales</taxon>
        <taxon>Mortierellaceae</taxon>
        <taxon>Entomortierella</taxon>
    </lineage>
</organism>
<dbReference type="InterPro" id="IPR001650">
    <property type="entry name" value="Helicase_C-like"/>
</dbReference>
<dbReference type="GO" id="GO:0016818">
    <property type="term" value="F:hydrolase activity, acting on acid anhydrides, in phosphorus-containing anhydrides"/>
    <property type="evidence" value="ECO:0007669"/>
    <property type="project" value="InterPro"/>
</dbReference>
<dbReference type="InterPro" id="IPR038718">
    <property type="entry name" value="SNF2-like_sf"/>
</dbReference>
<evidence type="ECO:0000256" key="2">
    <source>
        <dbReference type="ARBA" id="ARBA00007025"/>
    </source>
</evidence>
<keyword evidence="8 18" id="KW-0347">Helicase</keyword>
<evidence type="ECO:0000256" key="12">
    <source>
        <dbReference type="ARBA" id="ARBA00023242"/>
    </source>
</evidence>
<gene>
    <name evidence="18" type="primary">RAD5</name>
    <name evidence="18" type="ORF">BGZ80_009074</name>
</gene>
<evidence type="ECO:0000256" key="5">
    <source>
        <dbReference type="ARBA" id="ARBA00022763"/>
    </source>
</evidence>
<dbReference type="GO" id="GO:0008270">
    <property type="term" value="F:zinc ion binding"/>
    <property type="evidence" value="ECO:0007669"/>
    <property type="project" value="UniProtKB-KW"/>
</dbReference>
<dbReference type="InterPro" id="IPR014905">
    <property type="entry name" value="HIRAN"/>
</dbReference>
<dbReference type="EMBL" id="JAAAID010000517">
    <property type="protein sequence ID" value="KAG0016617.1"/>
    <property type="molecule type" value="Genomic_DNA"/>
</dbReference>
<evidence type="ECO:0000256" key="11">
    <source>
        <dbReference type="ARBA" id="ARBA00023204"/>
    </source>
</evidence>
<comment type="similarity">
    <text evidence="2">Belongs to the SNF2/RAD54 helicase family.</text>
</comment>
<dbReference type="GO" id="GO:0008094">
    <property type="term" value="F:ATP-dependent activity, acting on DNA"/>
    <property type="evidence" value="ECO:0007669"/>
    <property type="project" value="TreeGrafter"/>
</dbReference>
<keyword evidence="12" id="KW-0539">Nucleus</keyword>
<dbReference type="GO" id="GO:0004386">
    <property type="term" value="F:helicase activity"/>
    <property type="evidence" value="ECO:0007669"/>
    <property type="project" value="UniProtKB-KW"/>
</dbReference>
<dbReference type="SMART" id="SM00490">
    <property type="entry name" value="HELICc"/>
    <property type="match status" value="1"/>
</dbReference>
<keyword evidence="5" id="KW-0227">DNA damage</keyword>
<dbReference type="Pfam" id="PF08797">
    <property type="entry name" value="HIRAN"/>
    <property type="match status" value="1"/>
</dbReference>